<dbReference type="InterPro" id="IPR010559">
    <property type="entry name" value="Sig_transdc_His_kin_internal"/>
</dbReference>
<accession>A0A2U2B4Y6</accession>
<dbReference type="GO" id="GO:0016020">
    <property type="term" value="C:membrane"/>
    <property type="evidence" value="ECO:0007669"/>
    <property type="project" value="InterPro"/>
</dbReference>
<organism evidence="3 4">
    <name type="scientific">Marinilabilia rubra</name>
    <dbReference type="NCBI Taxonomy" id="2162893"/>
    <lineage>
        <taxon>Bacteria</taxon>
        <taxon>Pseudomonadati</taxon>
        <taxon>Bacteroidota</taxon>
        <taxon>Bacteroidia</taxon>
        <taxon>Marinilabiliales</taxon>
        <taxon>Marinilabiliaceae</taxon>
        <taxon>Marinilabilia</taxon>
    </lineage>
</organism>
<gene>
    <name evidence="3" type="ORF">DDZ16_17250</name>
</gene>
<evidence type="ECO:0000313" key="3">
    <source>
        <dbReference type="EMBL" id="PWD98138.1"/>
    </source>
</evidence>
<comment type="caution">
    <text evidence="3">The sequence shown here is derived from an EMBL/GenBank/DDBJ whole genome shotgun (WGS) entry which is preliminary data.</text>
</comment>
<dbReference type="PANTHER" id="PTHR34220">
    <property type="entry name" value="SENSOR HISTIDINE KINASE YPDA"/>
    <property type="match status" value="1"/>
</dbReference>
<dbReference type="GO" id="GO:0000155">
    <property type="term" value="F:phosphorelay sensor kinase activity"/>
    <property type="evidence" value="ECO:0007669"/>
    <property type="project" value="InterPro"/>
</dbReference>
<feature type="transmembrane region" description="Helical" evidence="1">
    <location>
        <begin position="61"/>
        <end position="80"/>
    </location>
</feature>
<keyword evidence="3" id="KW-0418">Kinase</keyword>
<evidence type="ECO:0000256" key="1">
    <source>
        <dbReference type="SAM" id="Phobius"/>
    </source>
</evidence>
<proteinExistence type="predicted"/>
<dbReference type="InterPro" id="IPR036890">
    <property type="entry name" value="HATPase_C_sf"/>
</dbReference>
<sequence>MTKEKQQIPEEFRTPRLNIINTGFTPTIIRFLIVSAVGFLVIVFVYFLYGESPDPLKTPFPFVLSIIAFNLISEGNIIINRVLDKKSPWFFKIASRLKKQLGWSFIWTVMIAAISFLSLPGHVYEEQHFFMSAVLVFIFGVLFILIFNSILFLRSFLFNWKKSVLEVETLKQAKIESDYKILQNQLNPHFLFNCFSTLISEIHYDPENAAEFTQKLAEVYRYLLQKKNDITVPLWEELDFINDFVFLHKHRMGEALVVNIDISEEYKDLHIPPMSLQMLLENAIKHNRSSEKSPLTIDINIKNKRFLNVCNNLQPKNNVYSTGTGLQNISQRYEMLSGRSIKISETEELYCVELPLLFDND</sequence>
<dbReference type="AlphaFoldDB" id="A0A2U2B4Y6"/>
<keyword evidence="1" id="KW-0812">Transmembrane</keyword>
<reference evidence="3 4" key="1">
    <citation type="submission" date="2018-05" db="EMBL/GenBank/DDBJ databases">
        <title>Marinilabilia rubrum sp. nov., isolated from saltern sediment.</title>
        <authorList>
            <person name="Zhang R."/>
        </authorList>
    </citation>
    <scope>NUCLEOTIDE SEQUENCE [LARGE SCALE GENOMIC DNA]</scope>
    <source>
        <strain evidence="3 4">WTE16</strain>
    </source>
</reference>
<protein>
    <submittedName>
        <fullName evidence="3">Histidine kinase</fullName>
    </submittedName>
</protein>
<keyword evidence="1" id="KW-0472">Membrane</keyword>
<dbReference type="Pfam" id="PF06580">
    <property type="entry name" value="His_kinase"/>
    <property type="match status" value="1"/>
</dbReference>
<dbReference type="Gene3D" id="3.30.565.10">
    <property type="entry name" value="Histidine kinase-like ATPase, C-terminal domain"/>
    <property type="match status" value="1"/>
</dbReference>
<keyword evidence="1" id="KW-1133">Transmembrane helix</keyword>
<dbReference type="EMBL" id="QEWP01000019">
    <property type="protein sequence ID" value="PWD98138.1"/>
    <property type="molecule type" value="Genomic_DNA"/>
</dbReference>
<evidence type="ECO:0000313" key="4">
    <source>
        <dbReference type="Proteomes" id="UP000244956"/>
    </source>
</evidence>
<dbReference type="InterPro" id="IPR050640">
    <property type="entry name" value="Bact_2-comp_sensor_kinase"/>
</dbReference>
<dbReference type="Proteomes" id="UP000244956">
    <property type="component" value="Unassembled WGS sequence"/>
</dbReference>
<keyword evidence="4" id="KW-1185">Reference proteome</keyword>
<name>A0A2U2B4Y6_9BACT</name>
<feature type="transmembrane region" description="Helical" evidence="1">
    <location>
        <begin position="28"/>
        <end position="49"/>
    </location>
</feature>
<keyword evidence="3" id="KW-0808">Transferase</keyword>
<evidence type="ECO:0000259" key="2">
    <source>
        <dbReference type="Pfam" id="PF06580"/>
    </source>
</evidence>
<feature type="domain" description="Signal transduction histidine kinase internal region" evidence="2">
    <location>
        <begin position="179"/>
        <end position="255"/>
    </location>
</feature>
<feature type="transmembrane region" description="Helical" evidence="1">
    <location>
        <begin position="129"/>
        <end position="153"/>
    </location>
</feature>
<dbReference type="PANTHER" id="PTHR34220:SF7">
    <property type="entry name" value="SENSOR HISTIDINE KINASE YPDA"/>
    <property type="match status" value="1"/>
</dbReference>
<dbReference type="OrthoDB" id="9809908at2"/>
<feature type="transmembrane region" description="Helical" evidence="1">
    <location>
        <begin position="101"/>
        <end position="123"/>
    </location>
</feature>